<evidence type="ECO:0000256" key="5">
    <source>
        <dbReference type="ARBA" id="ARBA00022833"/>
    </source>
</evidence>
<proteinExistence type="inferred from homology"/>
<dbReference type="Proteomes" id="UP000290289">
    <property type="component" value="Chromosome 16"/>
</dbReference>
<dbReference type="STRING" id="3750.A0A498HN72"/>
<dbReference type="InterPro" id="IPR013083">
    <property type="entry name" value="Znf_RING/FYVE/PHD"/>
</dbReference>
<comment type="similarity">
    <text evidence="8">Belongs to the RING-type zinc finger family. ATL subfamily.</text>
</comment>
<dbReference type="AlphaFoldDB" id="A0A498HN72"/>
<dbReference type="Pfam" id="PF13639">
    <property type="entry name" value="zf-RING_2"/>
    <property type="match status" value="1"/>
</dbReference>
<evidence type="ECO:0000256" key="4">
    <source>
        <dbReference type="ARBA" id="ARBA00022771"/>
    </source>
</evidence>
<sequence length="209" mass="23262">MPPPPSPSPSPSPPPPPPPPPPHHPHSHVIPQTPPPKPNPKLLSLIIKALVMTFITSLFFLFLGFAATVLFPFFAAGALHRRRTQSPHPSSGFSPKHLKALPQFRFRAALPRPQSQSSSSSPSPSPQTDCVVCLDSFREGQWCRKLPACDHVFHRLCLDTWLVKVSACPICRTRVRLDYGDTESVVDLEGEEEAKYLWNFNRNNNGLRV</sequence>
<feature type="domain" description="RING-type" evidence="12">
    <location>
        <begin position="130"/>
        <end position="172"/>
    </location>
</feature>
<feature type="transmembrane region" description="Helical" evidence="11">
    <location>
        <begin position="45"/>
        <end position="75"/>
    </location>
</feature>
<evidence type="ECO:0000256" key="2">
    <source>
        <dbReference type="ARBA" id="ARBA00022692"/>
    </source>
</evidence>
<dbReference type="PANTHER" id="PTHR46539:SF9">
    <property type="entry name" value="RING-H2 FINGER PROTEIN ATL56"/>
    <property type="match status" value="1"/>
</dbReference>
<accession>A0A498HN72</accession>
<dbReference type="EMBL" id="RDQH01000342">
    <property type="protein sequence ID" value="RXH70857.1"/>
    <property type="molecule type" value="Genomic_DNA"/>
</dbReference>
<dbReference type="GO" id="GO:0008270">
    <property type="term" value="F:zinc ion binding"/>
    <property type="evidence" value="ECO:0007669"/>
    <property type="project" value="UniProtKB-KW"/>
</dbReference>
<evidence type="ECO:0000259" key="12">
    <source>
        <dbReference type="PROSITE" id="PS50089"/>
    </source>
</evidence>
<keyword evidence="14" id="KW-1185">Reference proteome</keyword>
<evidence type="ECO:0000313" key="14">
    <source>
        <dbReference type="Proteomes" id="UP000290289"/>
    </source>
</evidence>
<comment type="subcellular location">
    <subcellularLocation>
        <location evidence="1">Membrane</location>
    </subcellularLocation>
</comment>
<dbReference type="PANTHER" id="PTHR46539">
    <property type="entry name" value="E3 UBIQUITIN-PROTEIN LIGASE ATL42"/>
    <property type="match status" value="1"/>
</dbReference>
<dbReference type="Gene3D" id="3.30.40.10">
    <property type="entry name" value="Zinc/RING finger domain, C3HC4 (zinc finger)"/>
    <property type="match status" value="1"/>
</dbReference>
<feature type="region of interest" description="Disordered" evidence="10">
    <location>
        <begin position="1"/>
        <end position="36"/>
    </location>
</feature>
<comment type="caution">
    <text evidence="13">The sequence shown here is derived from an EMBL/GenBank/DDBJ whole genome shotgun (WGS) entry which is preliminary data.</text>
</comment>
<protein>
    <recommendedName>
        <fullName evidence="12">RING-type domain-containing protein</fullName>
    </recommendedName>
</protein>
<evidence type="ECO:0000256" key="7">
    <source>
        <dbReference type="ARBA" id="ARBA00023136"/>
    </source>
</evidence>
<gene>
    <name evidence="13" type="ORF">DVH24_015479</name>
</gene>
<evidence type="ECO:0000256" key="6">
    <source>
        <dbReference type="ARBA" id="ARBA00022989"/>
    </source>
</evidence>
<dbReference type="SUPFAM" id="SSF57850">
    <property type="entry name" value="RING/U-box"/>
    <property type="match status" value="1"/>
</dbReference>
<evidence type="ECO:0000256" key="9">
    <source>
        <dbReference type="PROSITE-ProRule" id="PRU00175"/>
    </source>
</evidence>
<feature type="compositionally biased region" description="Pro residues" evidence="10">
    <location>
        <begin position="1"/>
        <end position="22"/>
    </location>
</feature>
<keyword evidence="5" id="KW-0862">Zinc</keyword>
<dbReference type="GO" id="GO:0016020">
    <property type="term" value="C:membrane"/>
    <property type="evidence" value="ECO:0007669"/>
    <property type="project" value="UniProtKB-SubCell"/>
</dbReference>
<keyword evidence="2 11" id="KW-0812">Transmembrane</keyword>
<dbReference type="SMART" id="SM00184">
    <property type="entry name" value="RING"/>
    <property type="match status" value="1"/>
</dbReference>
<organism evidence="13 14">
    <name type="scientific">Malus domestica</name>
    <name type="common">Apple</name>
    <name type="synonym">Pyrus malus</name>
    <dbReference type="NCBI Taxonomy" id="3750"/>
    <lineage>
        <taxon>Eukaryota</taxon>
        <taxon>Viridiplantae</taxon>
        <taxon>Streptophyta</taxon>
        <taxon>Embryophyta</taxon>
        <taxon>Tracheophyta</taxon>
        <taxon>Spermatophyta</taxon>
        <taxon>Magnoliopsida</taxon>
        <taxon>eudicotyledons</taxon>
        <taxon>Gunneridae</taxon>
        <taxon>Pentapetalae</taxon>
        <taxon>rosids</taxon>
        <taxon>fabids</taxon>
        <taxon>Rosales</taxon>
        <taxon>Rosaceae</taxon>
        <taxon>Amygdaloideae</taxon>
        <taxon>Maleae</taxon>
        <taxon>Malus</taxon>
    </lineage>
</organism>
<evidence type="ECO:0000313" key="13">
    <source>
        <dbReference type="EMBL" id="RXH70857.1"/>
    </source>
</evidence>
<dbReference type="PROSITE" id="PS50089">
    <property type="entry name" value="ZF_RING_2"/>
    <property type="match status" value="1"/>
</dbReference>
<reference evidence="13 14" key="1">
    <citation type="submission" date="2018-10" db="EMBL/GenBank/DDBJ databases">
        <title>A high-quality apple genome assembly.</title>
        <authorList>
            <person name="Hu J."/>
        </authorList>
    </citation>
    <scope>NUCLEOTIDE SEQUENCE [LARGE SCALE GENOMIC DNA]</scope>
    <source>
        <strain evidence="14">cv. HFTH1</strain>
        <tissue evidence="13">Young leaf</tissue>
    </source>
</reference>
<evidence type="ECO:0000256" key="3">
    <source>
        <dbReference type="ARBA" id="ARBA00022723"/>
    </source>
</evidence>
<keyword evidence="3" id="KW-0479">Metal-binding</keyword>
<keyword evidence="7 11" id="KW-0472">Membrane</keyword>
<evidence type="ECO:0000256" key="10">
    <source>
        <dbReference type="SAM" id="MobiDB-lite"/>
    </source>
</evidence>
<evidence type="ECO:0000256" key="1">
    <source>
        <dbReference type="ARBA" id="ARBA00004370"/>
    </source>
</evidence>
<keyword evidence="4 9" id="KW-0863">Zinc-finger</keyword>
<evidence type="ECO:0000256" key="8">
    <source>
        <dbReference type="ARBA" id="ARBA00024209"/>
    </source>
</evidence>
<keyword evidence="6 11" id="KW-1133">Transmembrane helix</keyword>
<name>A0A498HN72_MALDO</name>
<dbReference type="InterPro" id="IPR001841">
    <property type="entry name" value="Znf_RING"/>
</dbReference>
<evidence type="ECO:0000256" key="11">
    <source>
        <dbReference type="SAM" id="Phobius"/>
    </source>
</evidence>